<feature type="region of interest" description="Disordered" evidence="1">
    <location>
        <begin position="1"/>
        <end position="39"/>
    </location>
</feature>
<proteinExistence type="predicted"/>
<organism evidence="2 3">
    <name type="scientific">Sutcliffiella horikoshii</name>
    <dbReference type="NCBI Taxonomy" id="79883"/>
    <lineage>
        <taxon>Bacteria</taxon>
        <taxon>Bacillati</taxon>
        <taxon>Bacillota</taxon>
        <taxon>Bacilli</taxon>
        <taxon>Bacillales</taxon>
        <taxon>Bacillaceae</taxon>
        <taxon>Sutcliffiella</taxon>
    </lineage>
</organism>
<dbReference type="Proteomes" id="UP000195573">
    <property type="component" value="Chromosome"/>
</dbReference>
<name>A0ABM6KKB9_9BACI</name>
<accession>A0ABM6KKB9</accession>
<gene>
    <name evidence="2" type="ORF">B4U37_12865</name>
</gene>
<evidence type="ECO:0000313" key="2">
    <source>
        <dbReference type="EMBL" id="ART76879.1"/>
    </source>
</evidence>
<evidence type="ECO:0000313" key="3">
    <source>
        <dbReference type="Proteomes" id="UP000195573"/>
    </source>
</evidence>
<dbReference type="EMBL" id="CP020880">
    <property type="protein sequence ID" value="ART76879.1"/>
    <property type="molecule type" value="Genomic_DNA"/>
</dbReference>
<sequence>MIEVEGAQTPREEGTGKTSQGESPRRLPDRPQASEAPGTEINRIIDFLLLNKQKPLRNTKGFLSLLDSVT</sequence>
<protein>
    <submittedName>
        <fullName evidence="2">Uncharacterized protein</fullName>
    </submittedName>
</protein>
<reference evidence="2 3" key="1">
    <citation type="submission" date="2017-04" db="EMBL/GenBank/DDBJ databases">
        <title>Complete Genome Sequence of the Bacillus horikoshii 20a strain from Cuatro Cienegas, Coahuila, Mexico.</title>
        <authorList>
            <person name="Zarza E."/>
            <person name="Alcaraz L.D."/>
            <person name="Aguilar-Salinas B."/>
            <person name="Islas A."/>
            <person name="Olmedo-Alvarez G."/>
        </authorList>
    </citation>
    <scope>NUCLEOTIDE SEQUENCE [LARGE SCALE GENOMIC DNA]</scope>
    <source>
        <strain evidence="2 3">20a</strain>
    </source>
</reference>
<keyword evidence="3" id="KW-1185">Reference proteome</keyword>
<evidence type="ECO:0000256" key="1">
    <source>
        <dbReference type="SAM" id="MobiDB-lite"/>
    </source>
</evidence>